<evidence type="ECO:0000313" key="8">
    <source>
        <dbReference type="Proteomes" id="UP000009168"/>
    </source>
</evidence>
<dbReference type="InterPro" id="IPR032705">
    <property type="entry name" value="ORC4_C"/>
</dbReference>
<dbReference type="KEGG" id="tet:TTHERM_00446000"/>
<accession>I7LWZ0</accession>
<dbReference type="GO" id="GO:0005664">
    <property type="term" value="C:nuclear origin of replication recognition complex"/>
    <property type="evidence" value="ECO:0007669"/>
    <property type="project" value="TreeGrafter"/>
</dbReference>
<keyword evidence="5" id="KW-0539">Nucleus</keyword>
<evidence type="ECO:0000256" key="1">
    <source>
        <dbReference type="ARBA" id="ARBA00004123"/>
    </source>
</evidence>
<dbReference type="GO" id="GO:0003688">
    <property type="term" value="F:DNA replication origin binding"/>
    <property type="evidence" value="ECO:0007669"/>
    <property type="project" value="TreeGrafter"/>
</dbReference>
<dbReference type="EMBL" id="GG662504">
    <property type="protein sequence ID" value="EAS03119.2"/>
    <property type="molecule type" value="Genomic_DNA"/>
</dbReference>
<name>I7LWZ0_TETTS</name>
<dbReference type="PANTHER" id="PTHR12087:SF0">
    <property type="entry name" value="ORIGIN RECOGNITION COMPLEX SUBUNIT 4"/>
    <property type="match status" value="1"/>
</dbReference>
<comment type="subcellular location">
    <subcellularLocation>
        <location evidence="1">Nucleus</location>
    </subcellularLocation>
</comment>
<dbReference type="SMR" id="I7LWZ0"/>
<keyword evidence="8" id="KW-1185">Reference proteome</keyword>
<gene>
    <name evidence="7" type="ORF">TTHERM_00446000</name>
</gene>
<proteinExistence type="inferred from homology"/>
<dbReference type="Proteomes" id="UP000009168">
    <property type="component" value="Unassembled WGS sequence"/>
</dbReference>
<keyword evidence="3" id="KW-0235">DNA replication</keyword>
<dbReference type="GeneID" id="7823391"/>
<dbReference type="GO" id="GO:0006270">
    <property type="term" value="P:DNA replication initiation"/>
    <property type="evidence" value="ECO:0007669"/>
    <property type="project" value="TreeGrafter"/>
</dbReference>
<evidence type="ECO:0000259" key="6">
    <source>
        <dbReference type="Pfam" id="PF14629"/>
    </source>
</evidence>
<reference evidence="8" key="1">
    <citation type="journal article" date="2006" name="PLoS Biol.">
        <title>Macronuclear genome sequence of the ciliate Tetrahymena thermophila, a model eukaryote.</title>
        <authorList>
            <person name="Eisen J.A."/>
            <person name="Coyne R.S."/>
            <person name="Wu M."/>
            <person name="Wu D."/>
            <person name="Thiagarajan M."/>
            <person name="Wortman J.R."/>
            <person name="Badger J.H."/>
            <person name="Ren Q."/>
            <person name="Amedeo P."/>
            <person name="Jones K.M."/>
            <person name="Tallon L.J."/>
            <person name="Delcher A.L."/>
            <person name="Salzberg S.L."/>
            <person name="Silva J.C."/>
            <person name="Haas B.J."/>
            <person name="Majoros W.H."/>
            <person name="Farzad M."/>
            <person name="Carlton J.M."/>
            <person name="Smith R.K. Jr."/>
            <person name="Garg J."/>
            <person name="Pearlman R.E."/>
            <person name="Karrer K.M."/>
            <person name="Sun L."/>
            <person name="Manning G."/>
            <person name="Elde N.C."/>
            <person name="Turkewitz A.P."/>
            <person name="Asai D.J."/>
            <person name="Wilkes D.E."/>
            <person name="Wang Y."/>
            <person name="Cai H."/>
            <person name="Collins K."/>
            <person name="Stewart B.A."/>
            <person name="Lee S.R."/>
            <person name="Wilamowska K."/>
            <person name="Weinberg Z."/>
            <person name="Ruzzo W.L."/>
            <person name="Wloga D."/>
            <person name="Gaertig J."/>
            <person name="Frankel J."/>
            <person name="Tsao C.-C."/>
            <person name="Gorovsky M.A."/>
            <person name="Keeling P.J."/>
            <person name="Waller R.F."/>
            <person name="Patron N.J."/>
            <person name="Cherry J.M."/>
            <person name="Stover N.A."/>
            <person name="Krieger C.J."/>
            <person name="del Toro C."/>
            <person name="Ryder H.F."/>
            <person name="Williamson S.C."/>
            <person name="Barbeau R.A."/>
            <person name="Hamilton E.P."/>
            <person name="Orias E."/>
        </authorList>
    </citation>
    <scope>NUCLEOTIDE SEQUENCE [LARGE SCALE GENOMIC DNA]</scope>
    <source>
        <strain evidence="8">SB210</strain>
    </source>
</reference>
<dbReference type="InParanoid" id="I7LWZ0"/>
<evidence type="ECO:0000256" key="3">
    <source>
        <dbReference type="ARBA" id="ARBA00022705"/>
    </source>
</evidence>
<organism evidence="7 8">
    <name type="scientific">Tetrahymena thermophila (strain SB210)</name>
    <dbReference type="NCBI Taxonomy" id="312017"/>
    <lineage>
        <taxon>Eukaryota</taxon>
        <taxon>Sar</taxon>
        <taxon>Alveolata</taxon>
        <taxon>Ciliophora</taxon>
        <taxon>Intramacronucleata</taxon>
        <taxon>Oligohymenophorea</taxon>
        <taxon>Hymenostomatida</taxon>
        <taxon>Tetrahymenina</taxon>
        <taxon>Tetrahymenidae</taxon>
        <taxon>Tetrahymena</taxon>
    </lineage>
</organism>
<dbReference type="Gene3D" id="3.40.50.300">
    <property type="entry name" value="P-loop containing nucleotide triphosphate hydrolases"/>
    <property type="match status" value="1"/>
</dbReference>
<comment type="similarity">
    <text evidence="2">Belongs to the ORC4 family.</text>
</comment>
<keyword evidence="4" id="KW-0238">DNA-binding</keyword>
<dbReference type="SUPFAM" id="SSF52540">
    <property type="entry name" value="P-loop containing nucleoside triphosphate hydrolases"/>
    <property type="match status" value="1"/>
</dbReference>
<evidence type="ECO:0000313" key="7">
    <source>
        <dbReference type="EMBL" id="EAS03119.2"/>
    </source>
</evidence>
<dbReference type="AlphaFoldDB" id="I7LWZ0"/>
<sequence>MEEENTFEQQLKTIQKKFKKIDSGIIVKLGEIYNTLLNTLKASAHSATRSNIILYGLPGSGRKSAVRYAISEIFERDTMRLIPIWIDAGVFQTENEFALELVRQIKAQIDEEVELSKNDIFDQSFTFKNIEGSLNSQDGIWVLIVDRIENLVSQKRQSVLYALLDWLLNNQNRLTLIGITSDLKFSEKLEKRVKSRFSADHLHCMGYEIQDCVQLIKKRFEKIGDTESCQKLSQQLLKCFDSKDIQKLLDLNIVQLMKPIQYVLNVMSTMLNLIDCRVLENKIKTNFLSQYVHDLLQQALDLHQPFTGLMYVENLSEAEKQVLICVARLIQHEKYPITFNAIQNEITQHRKRMQQGTHIFFTSKVLQKATENLIQLKILRLQDNEEAEANGKLDETKNIILLVDFQQLRSYLFENADKLPESLKDLAEV</sequence>
<evidence type="ECO:0000256" key="4">
    <source>
        <dbReference type="ARBA" id="ARBA00023125"/>
    </source>
</evidence>
<dbReference type="OrthoDB" id="343623at2759"/>
<dbReference type="Pfam" id="PF14629">
    <property type="entry name" value="ORC4_C"/>
    <property type="match status" value="1"/>
</dbReference>
<dbReference type="PANTHER" id="PTHR12087">
    <property type="entry name" value="ORIGIN RECOGNITION COMPLEX SUBUNIT 4"/>
    <property type="match status" value="1"/>
</dbReference>
<dbReference type="InterPro" id="IPR016527">
    <property type="entry name" value="ORC4"/>
</dbReference>
<feature type="domain" description="Origin recognition complex subunit 4 C-terminal" evidence="6">
    <location>
        <begin position="231"/>
        <end position="411"/>
    </location>
</feature>
<evidence type="ECO:0000256" key="2">
    <source>
        <dbReference type="ARBA" id="ARBA00005334"/>
    </source>
</evidence>
<dbReference type="STRING" id="312017.I7LWZ0"/>
<evidence type="ECO:0000256" key="5">
    <source>
        <dbReference type="ARBA" id="ARBA00023242"/>
    </source>
</evidence>
<dbReference type="RefSeq" id="XP_001023364.2">
    <property type="nucleotide sequence ID" value="XM_001023364.2"/>
</dbReference>
<protein>
    <submittedName>
        <fullName evidence="7">Origin recognition complex subunit 4, putative</fullName>
    </submittedName>
</protein>
<dbReference type="eggNOG" id="KOG2228">
    <property type="taxonomic scope" value="Eukaryota"/>
</dbReference>
<dbReference type="InterPro" id="IPR027417">
    <property type="entry name" value="P-loop_NTPase"/>
</dbReference>